<organism evidence="2 3">
    <name type="scientific">Zafaria cholistanensis</name>
    <dbReference type="NCBI Taxonomy" id="1682741"/>
    <lineage>
        <taxon>Bacteria</taxon>
        <taxon>Bacillati</taxon>
        <taxon>Actinomycetota</taxon>
        <taxon>Actinomycetes</taxon>
        <taxon>Micrococcales</taxon>
        <taxon>Micrococcaceae</taxon>
        <taxon>Zafaria</taxon>
    </lineage>
</organism>
<keyword evidence="3" id="KW-1185">Reference proteome</keyword>
<comment type="caution">
    <text evidence="2">The sequence shown here is derived from an EMBL/GenBank/DDBJ whole genome shotgun (WGS) entry which is preliminary data.</text>
</comment>
<dbReference type="EMBL" id="BKDJ01000008">
    <property type="protein sequence ID" value="GER23253.1"/>
    <property type="molecule type" value="Genomic_DNA"/>
</dbReference>
<reference evidence="2 3" key="1">
    <citation type="submission" date="2019-09" db="EMBL/GenBank/DDBJ databases">
        <title>Arthrobacter zafarii sp. nov., a moderately thermotolerant and halotolerant actinobacterium isolated from Cholistan desert soil of Pakistan.</title>
        <authorList>
            <person name="Amin A."/>
            <person name="Ahmed I."/>
            <person name="Khalid N."/>
            <person name="Schumann P."/>
            <person name="Busse H.J."/>
            <person name="Khan I.U."/>
            <person name="Li S."/>
            <person name="Li W.J."/>
        </authorList>
    </citation>
    <scope>NUCLEOTIDE SEQUENCE [LARGE SCALE GENOMIC DNA]</scope>
    <source>
        <strain evidence="2 3">NCCP-1664</strain>
    </source>
</reference>
<feature type="region of interest" description="Disordered" evidence="1">
    <location>
        <begin position="1"/>
        <end position="29"/>
    </location>
</feature>
<accession>A0A5A7NQX1</accession>
<dbReference type="AlphaFoldDB" id="A0A5A7NQX1"/>
<sequence>MAPSEPGALKETGQPRPAPKGFRGPILLKASPERVSGVKTGSCSSRWGWQAPACGEALGGLREIYRPNLVNGLMQPLVTNLPRQGS</sequence>
<dbReference type="Proteomes" id="UP000325307">
    <property type="component" value="Unassembled WGS sequence"/>
</dbReference>
<evidence type="ECO:0000313" key="3">
    <source>
        <dbReference type="Proteomes" id="UP000325307"/>
    </source>
</evidence>
<proteinExistence type="predicted"/>
<evidence type="ECO:0000256" key="1">
    <source>
        <dbReference type="SAM" id="MobiDB-lite"/>
    </source>
</evidence>
<name>A0A5A7NQX1_9MICC</name>
<evidence type="ECO:0000313" key="2">
    <source>
        <dbReference type="EMBL" id="GER23253.1"/>
    </source>
</evidence>
<protein>
    <submittedName>
        <fullName evidence="2">Uncharacterized protein</fullName>
    </submittedName>
</protein>
<gene>
    <name evidence="2" type="ORF">NCCP1664_17490</name>
</gene>